<evidence type="ECO:0000313" key="23">
    <source>
        <dbReference type="Proteomes" id="UP001597394"/>
    </source>
</evidence>
<organism evidence="22 23">
    <name type="scientific">Kaistella montana</name>
    <dbReference type="NCBI Taxonomy" id="1849733"/>
    <lineage>
        <taxon>Bacteria</taxon>
        <taxon>Pseudomonadati</taxon>
        <taxon>Bacteroidota</taxon>
        <taxon>Flavobacteriia</taxon>
        <taxon>Flavobacteriales</taxon>
        <taxon>Weeksellaceae</taxon>
        <taxon>Chryseobacterium group</taxon>
        <taxon>Kaistella</taxon>
    </lineage>
</organism>
<feature type="binding site" evidence="17">
    <location>
        <position position="438"/>
    </location>
    <ligand>
        <name>(6S)-NADPHX</name>
        <dbReference type="ChEBI" id="CHEBI:64076"/>
    </ligand>
</feature>
<feature type="binding site" evidence="18">
    <location>
        <position position="158"/>
    </location>
    <ligand>
        <name>(6S)-NADPHX</name>
        <dbReference type="ChEBI" id="CHEBI:64076"/>
    </ligand>
</feature>
<dbReference type="PROSITE" id="PS51383">
    <property type="entry name" value="YJEF_C_3"/>
    <property type="match status" value="1"/>
</dbReference>
<comment type="cofactor">
    <cofactor evidence="18 19">
        <name>K(+)</name>
        <dbReference type="ChEBI" id="CHEBI:29103"/>
    </cofactor>
    <text evidence="18 19">Binds 1 potassium ion per subunit.</text>
</comment>
<feature type="binding site" evidence="18">
    <location>
        <position position="58"/>
    </location>
    <ligand>
        <name>K(+)</name>
        <dbReference type="ChEBI" id="CHEBI:29103"/>
    </ligand>
</feature>
<dbReference type="Gene3D" id="3.40.50.10260">
    <property type="entry name" value="YjeF N-terminal domain"/>
    <property type="match status" value="1"/>
</dbReference>
<dbReference type="PROSITE" id="PS51385">
    <property type="entry name" value="YJEF_N"/>
    <property type="match status" value="1"/>
</dbReference>
<keyword evidence="23" id="KW-1185">Reference proteome</keyword>
<comment type="subunit">
    <text evidence="17">Homotetramer.</text>
</comment>
<comment type="similarity">
    <text evidence="17">Belongs to the NnrD/CARKD family.</text>
</comment>
<keyword evidence="12 17" id="KW-0456">Lyase</keyword>
<dbReference type="Proteomes" id="UP001597394">
    <property type="component" value="Unassembled WGS sequence"/>
</dbReference>
<dbReference type="InterPro" id="IPR036652">
    <property type="entry name" value="YjeF_N_dom_sf"/>
</dbReference>
<evidence type="ECO:0000256" key="6">
    <source>
        <dbReference type="ARBA" id="ARBA00022741"/>
    </source>
</evidence>
<dbReference type="SUPFAM" id="SSF53613">
    <property type="entry name" value="Ribokinase-like"/>
    <property type="match status" value="1"/>
</dbReference>
<feature type="binding site" evidence="17">
    <location>
        <position position="322"/>
    </location>
    <ligand>
        <name>(6S)-NADPHX</name>
        <dbReference type="ChEBI" id="CHEBI:64076"/>
    </ligand>
</feature>
<name>A0ABW5K769_9FLAO</name>
<dbReference type="EC" id="4.2.1.136" evidence="19"/>
<feature type="binding site" evidence="18">
    <location>
        <position position="161"/>
    </location>
    <ligand>
        <name>K(+)</name>
        <dbReference type="ChEBI" id="CHEBI:29103"/>
    </ligand>
</feature>
<feature type="binding site" evidence="17">
    <location>
        <position position="437"/>
    </location>
    <ligand>
        <name>AMP</name>
        <dbReference type="ChEBI" id="CHEBI:456215"/>
    </ligand>
</feature>
<comment type="function">
    <text evidence="18">Catalyzes the epimerization of the S- and R-forms of NAD(P)HX, a damaged form of NAD(P)H that is a result of enzymatic or heat-dependent hydration. This is a prerequisite for the S-specific NAD(P)H-hydrate dehydratase to allow the repair of both epimers of NAD(P)HX.</text>
</comment>
<feature type="domain" description="YjeF C-terminal" evidence="20">
    <location>
        <begin position="226"/>
        <end position="497"/>
    </location>
</feature>
<dbReference type="Pfam" id="PF03853">
    <property type="entry name" value="YjeF_N"/>
    <property type="match status" value="1"/>
</dbReference>
<comment type="catalytic activity">
    <reaction evidence="16 17 19">
        <text>(6S)-NADPHX + ADP = AMP + phosphate + NADPH + H(+)</text>
        <dbReference type="Rhea" id="RHEA:32235"/>
        <dbReference type="ChEBI" id="CHEBI:15378"/>
        <dbReference type="ChEBI" id="CHEBI:43474"/>
        <dbReference type="ChEBI" id="CHEBI:57783"/>
        <dbReference type="ChEBI" id="CHEBI:64076"/>
        <dbReference type="ChEBI" id="CHEBI:456215"/>
        <dbReference type="ChEBI" id="CHEBI:456216"/>
        <dbReference type="EC" id="4.2.1.136"/>
    </reaction>
</comment>
<evidence type="ECO:0000256" key="12">
    <source>
        <dbReference type="ARBA" id="ARBA00023239"/>
    </source>
</evidence>
<reference evidence="23" key="1">
    <citation type="journal article" date="2019" name="Int. J. Syst. Evol. Microbiol.">
        <title>The Global Catalogue of Microorganisms (GCM) 10K type strain sequencing project: providing services to taxonomists for standard genome sequencing and annotation.</title>
        <authorList>
            <consortium name="The Broad Institute Genomics Platform"/>
            <consortium name="The Broad Institute Genome Sequencing Center for Infectious Disease"/>
            <person name="Wu L."/>
            <person name="Ma J."/>
        </authorList>
    </citation>
    <scope>NUCLEOTIDE SEQUENCE [LARGE SCALE GENOMIC DNA]</scope>
    <source>
        <strain evidence="23">KCTC 52204</strain>
    </source>
</reference>
<dbReference type="Gene3D" id="3.40.1190.20">
    <property type="match status" value="1"/>
</dbReference>
<keyword evidence="10 17" id="KW-0520">NAD</keyword>
<comment type="catalytic activity">
    <reaction evidence="1 18 19">
        <text>(6R)-NADHX = (6S)-NADHX</text>
        <dbReference type="Rhea" id="RHEA:32215"/>
        <dbReference type="ChEBI" id="CHEBI:64074"/>
        <dbReference type="ChEBI" id="CHEBI:64075"/>
        <dbReference type="EC" id="5.1.99.6"/>
    </reaction>
</comment>
<evidence type="ECO:0000256" key="3">
    <source>
        <dbReference type="ARBA" id="ARBA00006001"/>
    </source>
</evidence>
<dbReference type="InterPro" id="IPR030677">
    <property type="entry name" value="Nnr"/>
</dbReference>
<dbReference type="Pfam" id="PF01256">
    <property type="entry name" value="Carb_kinase"/>
    <property type="match status" value="1"/>
</dbReference>
<feature type="binding site" evidence="17">
    <location>
        <begin position="408"/>
        <end position="412"/>
    </location>
    <ligand>
        <name>AMP</name>
        <dbReference type="ChEBI" id="CHEBI:456215"/>
    </ligand>
</feature>
<comment type="similarity">
    <text evidence="4 19">In the C-terminal section; belongs to the NnrD/CARKD family.</text>
</comment>
<evidence type="ECO:0000313" key="22">
    <source>
        <dbReference type="EMBL" id="MFD2544020.1"/>
    </source>
</evidence>
<feature type="binding site" evidence="17">
    <location>
        <position position="261"/>
    </location>
    <ligand>
        <name>(6S)-NADPHX</name>
        <dbReference type="ChEBI" id="CHEBI:64076"/>
    </ligand>
</feature>
<evidence type="ECO:0000256" key="19">
    <source>
        <dbReference type="PIRNR" id="PIRNR017184"/>
    </source>
</evidence>
<comment type="catalytic activity">
    <reaction evidence="2 18 19">
        <text>(6R)-NADPHX = (6S)-NADPHX</text>
        <dbReference type="Rhea" id="RHEA:32227"/>
        <dbReference type="ChEBI" id="CHEBI:64076"/>
        <dbReference type="ChEBI" id="CHEBI:64077"/>
        <dbReference type="EC" id="5.1.99.6"/>
    </reaction>
</comment>
<evidence type="ECO:0000256" key="7">
    <source>
        <dbReference type="ARBA" id="ARBA00022840"/>
    </source>
</evidence>
<dbReference type="PANTHER" id="PTHR12592:SF0">
    <property type="entry name" value="ATP-DEPENDENT (S)-NAD(P)H-HYDRATE DEHYDRATASE"/>
    <property type="match status" value="1"/>
</dbReference>
<evidence type="ECO:0000256" key="5">
    <source>
        <dbReference type="ARBA" id="ARBA00022723"/>
    </source>
</evidence>
<sequence length="498" mass="55437">MKIFSAQQIRNCDQFTIENEPISPIKLVERAAETCARWIENHFNKTSEFQVFCGNGNNGADGFSLARILYTKGFDVNVFINEKNSKYSQEAEINLKRIREISGIAVYDFNEIEDLGFQENSVLVDSVFGTGLNRKIEISVKNLIQKLNHLSFPKISIDIPSGLFADRSLEENQIVFNADETLSFQFWKKSFLHPETGKFCGNIHILEIGLSQKFIENEHSDYFVIDETEIHKIYRPRNQFSHKGNFGKTTIVAGSFGKIGAAVLATKAALKSGSGITFARIPACGYFVLQSVCPEAMVEVSGENFVTDFPVENDHVLGIGPGLGTNSETQKSFFEFLKNYKNPVVLDADALNLIAQNTEILSSIPRNSIITPHPKEFERLFGSTENSFERLELARKKSKEFGIYIVLKDHHTQVITPEQKVFYNITGNSGMAKGGSGDVLLGIITSLLAQNYSPEEAAVFGVWLHGKAGDFAAEKNSKEAMLPSDLIDELGNVFKILA</sequence>
<evidence type="ECO:0000259" key="20">
    <source>
        <dbReference type="PROSITE" id="PS51383"/>
    </source>
</evidence>
<accession>A0ABW5K769</accession>
<dbReference type="PIRSF" id="PIRSF017184">
    <property type="entry name" value="Nnr"/>
    <property type="match status" value="1"/>
</dbReference>
<dbReference type="RefSeq" id="WP_255926628.1">
    <property type="nucleotide sequence ID" value="NZ_JANFQP010000001.1"/>
</dbReference>
<dbReference type="EMBL" id="JBHULG010000001">
    <property type="protein sequence ID" value="MFD2544020.1"/>
    <property type="molecule type" value="Genomic_DNA"/>
</dbReference>
<comment type="cofactor">
    <cofactor evidence="17">
        <name>Mg(2+)</name>
        <dbReference type="ChEBI" id="CHEBI:18420"/>
    </cofactor>
</comment>
<evidence type="ECO:0000256" key="9">
    <source>
        <dbReference type="ARBA" id="ARBA00022958"/>
    </source>
</evidence>
<dbReference type="PANTHER" id="PTHR12592">
    <property type="entry name" value="ATP-DEPENDENT (S)-NAD(P)H-HYDRATE DEHYDRATASE FAMILY MEMBER"/>
    <property type="match status" value="1"/>
</dbReference>
<evidence type="ECO:0000256" key="1">
    <source>
        <dbReference type="ARBA" id="ARBA00000013"/>
    </source>
</evidence>
<dbReference type="NCBIfam" id="TIGR00196">
    <property type="entry name" value="yjeF_cterm"/>
    <property type="match status" value="1"/>
</dbReference>
<dbReference type="InterPro" id="IPR004443">
    <property type="entry name" value="YjeF_N_dom"/>
</dbReference>
<evidence type="ECO:0000256" key="11">
    <source>
        <dbReference type="ARBA" id="ARBA00023235"/>
    </source>
</evidence>
<comment type="similarity">
    <text evidence="3 19">In the N-terminal section; belongs to the NnrE/AIBP family.</text>
</comment>
<dbReference type="SUPFAM" id="SSF64153">
    <property type="entry name" value="YjeF N-terminal domain-like"/>
    <property type="match status" value="1"/>
</dbReference>
<dbReference type="InterPro" id="IPR029056">
    <property type="entry name" value="Ribokinase-like"/>
</dbReference>
<feature type="binding site" evidence="17">
    <location>
        <position position="373"/>
    </location>
    <ligand>
        <name>(6S)-NADPHX</name>
        <dbReference type="ChEBI" id="CHEBI:64076"/>
    </ligand>
</feature>
<dbReference type="CDD" id="cd01171">
    <property type="entry name" value="YXKO-related"/>
    <property type="match status" value="1"/>
</dbReference>
<evidence type="ECO:0000256" key="16">
    <source>
        <dbReference type="ARBA" id="ARBA00049209"/>
    </source>
</evidence>
<dbReference type="NCBIfam" id="TIGR00197">
    <property type="entry name" value="yjeF_nterm"/>
    <property type="match status" value="1"/>
</dbReference>
<gene>
    <name evidence="17" type="primary">nnrD</name>
    <name evidence="18" type="synonym">nnrE</name>
    <name evidence="22" type="ORF">ACFSO8_00970</name>
</gene>
<evidence type="ECO:0000256" key="2">
    <source>
        <dbReference type="ARBA" id="ARBA00000909"/>
    </source>
</evidence>
<evidence type="ECO:0000256" key="18">
    <source>
        <dbReference type="HAMAP-Rule" id="MF_01966"/>
    </source>
</evidence>
<evidence type="ECO:0000256" key="15">
    <source>
        <dbReference type="ARBA" id="ARBA00048238"/>
    </source>
</evidence>
<feature type="binding site" evidence="18">
    <location>
        <begin position="129"/>
        <end position="135"/>
    </location>
    <ligand>
        <name>(6S)-NADPHX</name>
        <dbReference type="ChEBI" id="CHEBI:64076"/>
    </ligand>
</feature>
<comment type="caution">
    <text evidence="22">The sequence shown here is derived from an EMBL/GenBank/DDBJ whole genome shotgun (WGS) entry which is preliminary data.</text>
</comment>
<dbReference type="EC" id="5.1.99.6" evidence="19"/>
<dbReference type="InterPro" id="IPR000631">
    <property type="entry name" value="CARKD"/>
</dbReference>
<evidence type="ECO:0000256" key="17">
    <source>
        <dbReference type="HAMAP-Rule" id="MF_01965"/>
    </source>
</evidence>
<keyword evidence="11 18" id="KW-0413">Isomerase</keyword>
<evidence type="ECO:0000256" key="13">
    <source>
        <dbReference type="ARBA" id="ARBA00023268"/>
    </source>
</evidence>
<proteinExistence type="inferred from homology"/>
<keyword evidence="6 17" id="KW-0547">Nucleotide-binding</keyword>
<comment type="function">
    <text evidence="17">Catalyzes the dehydration of the S-form of NAD(P)HX at the expense of ADP, which is converted to AMP. Together with NAD(P)HX epimerase, which catalyzes the epimerization of the S- and R-forms, the enzyme allows the repair of both epimers of NAD(P)HX, a damaged form of NAD(P)H that is a result of enzymatic or heat-dependent hydration.</text>
</comment>
<dbReference type="HAMAP" id="MF_01965">
    <property type="entry name" value="NADHX_dehydratase"/>
    <property type="match status" value="1"/>
</dbReference>
<dbReference type="HAMAP" id="MF_01966">
    <property type="entry name" value="NADHX_epimerase"/>
    <property type="match status" value="1"/>
</dbReference>
<evidence type="ECO:0000256" key="14">
    <source>
        <dbReference type="ARBA" id="ARBA00025153"/>
    </source>
</evidence>
<feature type="binding site" evidence="18">
    <location>
        <begin position="57"/>
        <end position="61"/>
    </location>
    <ligand>
        <name>(6S)-NADPHX</name>
        <dbReference type="ChEBI" id="CHEBI:64076"/>
    </ligand>
</feature>
<evidence type="ECO:0000256" key="8">
    <source>
        <dbReference type="ARBA" id="ARBA00022857"/>
    </source>
</evidence>
<keyword evidence="13" id="KW-0511">Multifunctional enzyme</keyword>
<feature type="binding site" evidence="18">
    <location>
        <position position="125"/>
    </location>
    <ligand>
        <name>K(+)</name>
        <dbReference type="ChEBI" id="CHEBI:29103"/>
    </ligand>
</feature>
<comment type="function">
    <text evidence="14 19">Bifunctional enzyme that catalyzes the epimerization of the S- and R-forms of NAD(P)HX and the dehydration of the S-form of NAD(P)HX at the expense of ADP, which is converted to AMP. This allows the repair of both epimers of NAD(P)HX, a damaged form of NAD(P)H that is a result of enzymatic or heat-dependent hydration.</text>
</comment>
<protein>
    <recommendedName>
        <fullName evidence="19">Bifunctional NAD(P)H-hydrate repair enzyme</fullName>
    </recommendedName>
    <alternativeName>
        <fullName evidence="19">Nicotinamide nucleotide repair protein</fullName>
    </alternativeName>
    <domain>
        <recommendedName>
            <fullName evidence="19">ADP-dependent (S)-NAD(P)H-hydrate dehydratase</fullName>
            <ecNumber evidence="19">4.2.1.136</ecNumber>
        </recommendedName>
        <alternativeName>
            <fullName evidence="19">ADP-dependent NAD(P)HX dehydratase</fullName>
        </alternativeName>
    </domain>
    <domain>
        <recommendedName>
            <fullName evidence="19">NAD(P)H-hydrate epimerase</fullName>
            <ecNumber evidence="19">5.1.99.6</ecNumber>
        </recommendedName>
    </domain>
</protein>
<evidence type="ECO:0000256" key="10">
    <source>
        <dbReference type="ARBA" id="ARBA00023027"/>
    </source>
</evidence>
<keyword evidence="5 18" id="KW-0479">Metal-binding</keyword>
<comment type="similarity">
    <text evidence="18">Belongs to the NnrE/AIBP family.</text>
</comment>
<keyword evidence="9 18" id="KW-0630">Potassium</keyword>
<feature type="domain" description="YjeF N-terminal" evidence="21">
    <location>
        <begin position="9"/>
        <end position="216"/>
    </location>
</feature>
<evidence type="ECO:0000256" key="4">
    <source>
        <dbReference type="ARBA" id="ARBA00009524"/>
    </source>
</evidence>
<evidence type="ECO:0000259" key="21">
    <source>
        <dbReference type="PROSITE" id="PS51385"/>
    </source>
</evidence>
<keyword evidence="7 17" id="KW-0067">ATP-binding</keyword>
<keyword evidence="8 17" id="KW-0521">NADP</keyword>
<comment type="catalytic activity">
    <reaction evidence="15 17 19">
        <text>(6S)-NADHX + ADP = AMP + phosphate + NADH + H(+)</text>
        <dbReference type="Rhea" id="RHEA:32223"/>
        <dbReference type="ChEBI" id="CHEBI:15378"/>
        <dbReference type="ChEBI" id="CHEBI:43474"/>
        <dbReference type="ChEBI" id="CHEBI:57945"/>
        <dbReference type="ChEBI" id="CHEBI:64074"/>
        <dbReference type="ChEBI" id="CHEBI:456215"/>
        <dbReference type="ChEBI" id="CHEBI:456216"/>
        <dbReference type="EC" id="4.2.1.136"/>
    </reaction>
</comment>
<comment type="caution">
    <text evidence="18">Lacks conserved residue(s) required for the propagation of feature annotation.</text>
</comment>